<dbReference type="SUPFAM" id="SSF63411">
    <property type="entry name" value="LuxS/MPP-like metallohydrolase"/>
    <property type="match status" value="2"/>
</dbReference>
<evidence type="ECO:0000259" key="1">
    <source>
        <dbReference type="Pfam" id="PF05193"/>
    </source>
</evidence>
<dbReference type="InterPro" id="IPR011249">
    <property type="entry name" value="Metalloenz_LuxS/M16"/>
</dbReference>
<dbReference type="GO" id="GO:0046872">
    <property type="term" value="F:metal ion binding"/>
    <property type="evidence" value="ECO:0007669"/>
    <property type="project" value="InterPro"/>
</dbReference>
<dbReference type="NCBIfam" id="NF047422">
    <property type="entry name" value="YfmF_fam"/>
    <property type="match status" value="1"/>
</dbReference>
<accession>A0A1S6INB3</accession>
<dbReference type="InterPro" id="IPR050361">
    <property type="entry name" value="MPP/UQCRC_Complex"/>
</dbReference>
<dbReference type="KEGG" id="jda:BW727_100618"/>
<dbReference type="PANTHER" id="PTHR11851">
    <property type="entry name" value="METALLOPROTEASE"/>
    <property type="match status" value="1"/>
</dbReference>
<organism evidence="2 3">
    <name type="scientific">Jeotgalibaca dankookensis</name>
    <dbReference type="NCBI Taxonomy" id="708126"/>
    <lineage>
        <taxon>Bacteria</taxon>
        <taxon>Bacillati</taxon>
        <taxon>Bacillota</taxon>
        <taxon>Bacilli</taxon>
        <taxon>Lactobacillales</taxon>
        <taxon>Carnobacteriaceae</taxon>
        <taxon>Jeotgalibaca</taxon>
    </lineage>
</organism>
<dbReference type="RefSeq" id="WP_062472128.1">
    <property type="nucleotide sequence ID" value="NZ_BBYN01000037.1"/>
</dbReference>
<dbReference type="STRING" id="708126.BW727_100618"/>
<name>A0A1S6INB3_9LACT</name>
<dbReference type="InterPro" id="IPR007863">
    <property type="entry name" value="Peptidase_M16_C"/>
</dbReference>
<feature type="domain" description="Peptidase M16 C-terminal" evidence="1">
    <location>
        <begin position="180"/>
        <end position="353"/>
    </location>
</feature>
<dbReference type="Proteomes" id="UP000188993">
    <property type="component" value="Chromosome"/>
</dbReference>
<proteinExistence type="predicted"/>
<reference evidence="2 3" key="1">
    <citation type="journal article" date="2014" name="Int. J. Syst. Evol. Microbiol.">
        <title>Jeotgalibaca dankookensis gen. nov., sp. nov., a member of the family Carnobacteriaceae, isolated from seujeot (Korean traditional food).</title>
        <authorList>
            <person name="Lee D.G."/>
            <person name="Trujillo M.E."/>
            <person name="Kang H."/>
            <person name="Ahn T.Y."/>
        </authorList>
    </citation>
    <scope>NUCLEOTIDE SEQUENCE [LARGE SCALE GENOMIC DNA]</scope>
    <source>
        <strain evidence="2 3">EX-07</strain>
    </source>
</reference>
<dbReference type="PANTHER" id="PTHR11851:SF186">
    <property type="entry name" value="INACTIVE METALLOPROTEASE YMFF-RELATED"/>
    <property type="match status" value="1"/>
</dbReference>
<dbReference type="EMBL" id="CP019728">
    <property type="protein sequence ID" value="AQS53011.1"/>
    <property type="molecule type" value="Genomic_DNA"/>
</dbReference>
<evidence type="ECO:0000313" key="2">
    <source>
        <dbReference type="EMBL" id="AQS53011.1"/>
    </source>
</evidence>
<dbReference type="Pfam" id="PF05193">
    <property type="entry name" value="Peptidase_M16_C"/>
    <property type="match status" value="1"/>
</dbReference>
<keyword evidence="3" id="KW-1185">Reference proteome</keyword>
<gene>
    <name evidence="2" type="ORF">BW727_100618</name>
</gene>
<evidence type="ECO:0000313" key="3">
    <source>
        <dbReference type="Proteomes" id="UP000188993"/>
    </source>
</evidence>
<dbReference type="AlphaFoldDB" id="A0A1S6INB3"/>
<protein>
    <recommendedName>
        <fullName evidence="1">Peptidase M16 C-terminal domain-containing protein</fullName>
    </recommendedName>
</protein>
<dbReference type="OrthoDB" id="9762085at2"/>
<dbReference type="Gene3D" id="3.30.830.10">
    <property type="entry name" value="Metalloenzyme, LuxS/M16 peptidase-like"/>
    <property type="match status" value="2"/>
</dbReference>
<sequence length="423" mass="48425">MDLQIANGVQAHIQTTNKFKTVLIEYKFRTLYEPETATARTLLKNILVTNTKKYASQKALDNQMSWLYGASLSSGSQRYGDQHVVTFRLNVVNDRYIGGDDHLLEEAFSFLREIIHHPNVENKKFHQKTFDREKINLKHYFGSLNDDKSRYAVMKLNQLLFKGTKQRYLGMGSEEYLDEITSQSLYQTYQSMIESDTVDVLVSGDVSLKRIDEILKKESLQDRQALLEFPFVTLPTRDIVEKVEEVSEVIQGKLLLGFHSPAYYNESTYFAGIVFNGLFGGFPHSKLFQNVREKESLAYSASSFMDFIRGTMVVQTGIAFDKKDQVEEIVLEQLEAMKKGDFSDLLFVQTKDMLINHYNQNDDSQSGSLSKVYSNRILRGKDFSDDEWLAGVSQVTKEEVMNLAGQLTLQALFFLKGEELPNA</sequence>